<evidence type="ECO:0000313" key="3">
    <source>
        <dbReference type="EMBL" id="MDK4335657.1"/>
    </source>
</evidence>
<feature type="transmembrane region" description="Helical" evidence="1">
    <location>
        <begin position="12"/>
        <end position="31"/>
    </location>
</feature>
<dbReference type="EMBL" id="JASNVU010000012">
    <property type="protein sequence ID" value="MDK4335657.1"/>
    <property type="molecule type" value="Genomic_DNA"/>
</dbReference>
<comment type="caution">
    <text evidence="3">The sequence shown here is derived from an EMBL/GenBank/DDBJ whole genome shotgun (WGS) entry which is preliminary data.</text>
</comment>
<evidence type="ECO:0000256" key="1">
    <source>
        <dbReference type="SAM" id="Phobius"/>
    </source>
</evidence>
<organism evidence="3 4">
    <name type="scientific">Corynebacterium accolens</name>
    <dbReference type="NCBI Taxonomy" id="38284"/>
    <lineage>
        <taxon>Bacteria</taxon>
        <taxon>Bacillati</taxon>
        <taxon>Actinomycetota</taxon>
        <taxon>Actinomycetes</taxon>
        <taxon>Mycobacteriales</taxon>
        <taxon>Corynebacteriaceae</taxon>
        <taxon>Corynebacterium</taxon>
    </lineage>
</organism>
<dbReference type="EMBL" id="JASNUO010000010">
    <property type="protein sequence ID" value="MDK4248275.1"/>
    <property type="molecule type" value="Genomic_DNA"/>
</dbReference>
<feature type="transmembrane region" description="Helical" evidence="1">
    <location>
        <begin position="65"/>
        <end position="85"/>
    </location>
</feature>
<dbReference type="Proteomes" id="UP001239414">
    <property type="component" value="Unassembled WGS sequence"/>
</dbReference>
<sequence>MSQEQETQEEPGRAWWQWWAPLAMIAVFLVLPPAIYQAVSGTVLLGIMGGLTVLIALIDATTFRYSWTIFWVAGIAYFAAIEMYFNEGTWIYLPVVVLLALGASKLGAKLRKR</sequence>
<feature type="transmembrane region" description="Helical" evidence="1">
    <location>
        <begin position="91"/>
        <end position="108"/>
    </location>
</feature>
<keyword evidence="1" id="KW-0472">Membrane</keyword>
<gene>
    <name evidence="2" type="ORF">QPX34_09655</name>
    <name evidence="3" type="ORF">QPX58_09580</name>
</gene>
<keyword evidence="5" id="KW-1185">Reference proteome</keyword>
<keyword evidence="1" id="KW-0812">Transmembrane</keyword>
<protein>
    <submittedName>
        <fullName evidence="3">Heme transporter</fullName>
    </submittedName>
</protein>
<evidence type="ECO:0000313" key="5">
    <source>
        <dbReference type="Proteomes" id="UP001239414"/>
    </source>
</evidence>
<dbReference type="AlphaFoldDB" id="A0AAP4C0L1"/>
<feature type="transmembrane region" description="Helical" evidence="1">
    <location>
        <begin position="37"/>
        <end position="58"/>
    </location>
</feature>
<evidence type="ECO:0000313" key="2">
    <source>
        <dbReference type="EMBL" id="MDK4248275.1"/>
    </source>
</evidence>
<proteinExistence type="predicted"/>
<name>A0AAP4C0L1_9CORY</name>
<keyword evidence="1" id="KW-1133">Transmembrane helix</keyword>
<accession>A0AAP4C0L1</accession>
<dbReference type="RefSeq" id="WP_005280532.1">
    <property type="nucleotide sequence ID" value="NZ_CP100374.1"/>
</dbReference>
<evidence type="ECO:0000313" key="4">
    <source>
        <dbReference type="Proteomes" id="UP001230317"/>
    </source>
</evidence>
<dbReference type="Proteomes" id="UP001230317">
    <property type="component" value="Unassembled WGS sequence"/>
</dbReference>
<reference evidence="3 5" key="1">
    <citation type="submission" date="2023-05" db="EMBL/GenBank/DDBJ databases">
        <title>Metabolic capabilities are highly conserved among human nasal-associated Corynebacterium species in pangenomic analyses.</title>
        <authorList>
            <person name="Tran T.H."/>
            <person name="Roberts A.Q."/>
            <person name="Escapa I.F."/>
            <person name="Gao W."/>
            <person name="Conlan S."/>
            <person name="Kong H."/>
            <person name="Segre J.A."/>
            <person name="Kelly M.S."/>
            <person name="Lemon K.P."/>
        </authorList>
    </citation>
    <scope>NUCLEOTIDE SEQUENCE</scope>
    <source>
        <strain evidence="3">KPL2618</strain>
        <strain evidence="2 5">KPL3802</strain>
    </source>
</reference>